<dbReference type="InterPro" id="IPR003838">
    <property type="entry name" value="ABC3_permease_C"/>
</dbReference>
<evidence type="ECO:0000313" key="9">
    <source>
        <dbReference type="EMBL" id="MEF2155659.1"/>
    </source>
</evidence>
<feature type="transmembrane region" description="Helical" evidence="6">
    <location>
        <begin position="400"/>
        <end position="418"/>
    </location>
</feature>
<evidence type="ECO:0000259" key="7">
    <source>
        <dbReference type="Pfam" id="PF02687"/>
    </source>
</evidence>
<keyword evidence="5 6" id="KW-0472">Membrane</keyword>
<dbReference type="RefSeq" id="WP_331690314.1">
    <property type="nucleotide sequence ID" value="NZ_JAZHBN010000010.1"/>
</dbReference>
<keyword evidence="2" id="KW-1003">Cell membrane</keyword>
<evidence type="ECO:0000313" key="10">
    <source>
        <dbReference type="Proteomes" id="UP001356170"/>
    </source>
</evidence>
<evidence type="ECO:0000256" key="1">
    <source>
        <dbReference type="ARBA" id="ARBA00004651"/>
    </source>
</evidence>
<reference evidence="9 10" key="1">
    <citation type="submission" date="2024-01" db="EMBL/GenBank/DDBJ databases">
        <title>Novel species of the genus Luteimonas isolated from rivers.</title>
        <authorList>
            <person name="Lu H."/>
        </authorList>
    </citation>
    <scope>NUCLEOTIDE SEQUENCE [LARGE SCALE GENOMIC DNA]</scope>
    <source>
        <strain evidence="9 10">FXH3W</strain>
    </source>
</reference>
<feature type="domain" description="ABC3 transporter permease C-terminal" evidence="7">
    <location>
        <begin position="314"/>
        <end position="427"/>
    </location>
</feature>
<evidence type="ECO:0000256" key="4">
    <source>
        <dbReference type="ARBA" id="ARBA00022989"/>
    </source>
</evidence>
<feature type="domain" description="MacB-like periplasmic core" evidence="8">
    <location>
        <begin position="20"/>
        <end position="221"/>
    </location>
</feature>
<evidence type="ECO:0000259" key="8">
    <source>
        <dbReference type="Pfam" id="PF12704"/>
    </source>
</evidence>
<feature type="transmembrane region" description="Helical" evidence="6">
    <location>
        <begin position="21"/>
        <end position="44"/>
    </location>
</feature>
<dbReference type="PANTHER" id="PTHR30572:SF18">
    <property type="entry name" value="ABC-TYPE MACROLIDE FAMILY EXPORT SYSTEM PERMEASE COMPONENT 2"/>
    <property type="match status" value="1"/>
</dbReference>
<evidence type="ECO:0000256" key="2">
    <source>
        <dbReference type="ARBA" id="ARBA00022475"/>
    </source>
</evidence>
<dbReference type="EMBL" id="JAZHBO010000002">
    <property type="protein sequence ID" value="MEF2155659.1"/>
    <property type="molecule type" value="Genomic_DNA"/>
</dbReference>
<evidence type="ECO:0000256" key="6">
    <source>
        <dbReference type="SAM" id="Phobius"/>
    </source>
</evidence>
<dbReference type="Pfam" id="PF12704">
    <property type="entry name" value="MacB_PCD"/>
    <property type="match status" value="1"/>
</dbReference>
<dbReference type="InterPro" id="IPR025857">
    <property type="entry name" value="MacB_PCD"/>
</dbReference>
<dbReference type="Pfam" id="PF02687">
    <property type="entry name" value="FtsX"/>
    <property type="match status" value="1"/>
</dbReference>
<keyword evidence="3 6" id="KW-0812">Transmembrane</keyword>
<name>A0ABU7V1E6_9GAMM</name>
<dbReference type="Proteomes" id="UP001356170">
    <property type="component" value="Unassembled WGS sequence"/>
</dbReference>
<evidence type="ECO:0000256" key="3">
    <source>
        <dbReference type="ARBA" id="ARBA00022692"/>
    </source>
</evidence>
<evidence type="ECO:0000256" key="5">
    <source>
        <dbReference type="ARBA" id="ARBA00023136"/>
    </source>
</evidence>
<keyword evidence="10" id="KW-1185">Reference proteome</keyword>
<organism evidence="9 10">
    <name type="scientific">Aquilutibacter rugosus</name>
    <dbReference type="NCBI Taxonomy" id="3115820"/>
    <lineage>
        <taxon>Bacteria</taxon>
        <taxon>Pseudomonadati</taxon>
        <taxon>Pseudomonadota</taxon>
        <taxon>Gammaproteobacteria</taxon>
        <taxon>Lysobacterales</taxon>
        <taxon>Lysobacteraceae</taxon>
        <taxon>Aquilutibacter</taxon>
    </lineage>
</organism>
<feature type="transmembrane region" description="Helical" evidence="6">
    <location>
        <begin position="357"/>
        <end position="380"/>
    </location>
</feature>
<gene>
    <name evidence="9" type="ORF">V3390_05350</name>
</gene>
<sequence length="435" mass="48437">MNSYYFKLALRSLKRNRMLTFLMILTIAVGVGATMTTLTVYRALSGDPIPDKSDVLYRVQLDTRPSDYPYADNEPPDDLTRTDAEQLMAEAKASRQTIVSAGDSIIEMPNGKSAPTRVPTRHVSADFFQMMNVPIIKGRSWTKADDAAKSRVSLINYKLAEKMFGAADPVGKTIQFGQQTFQVIGVVGKWMVAPRFYDLNSGRFSGEDQVYVPFTTARDLNLSFAGNMDCSQRVPEGKYVTDSGLHCNWLQYWVELPDASARTDYKNYLTQYSQRQKDNGWFYRPPNVGLRNVMEWLDYQKVVPSDVRLQLWLALGFLLVCMTNVVGLLLAKFLRRSGEIGVRRALGATRLQIFRQFLTESAMIGAAGGVGGLLLAWLGLMAVRKQPVDYANLVNMDTTMLITTLLIAVAVTLLAGSLPAGRAMQIAPAIHLKSQ</sequence>
<dbReference type="PANTHER" id="PTHR30572">
    <property type="entry name" value="MEMBRANE COMPONENT OF TRANSPORTER-RELATED"/>
    <property type="match status" value="1"/>
</dbReference>
<protein>
    <submittedName>
        <fullName evidence="9">ABC transporter permease</fullName>
    </submittedName>
</protein>
<proteinExistence type="predicted"/>
<keyword evidence="4 6" id="KW-1133">Transmembrane helix</keyword>
<feature type="transmembrane region" description="Helical" evidence="6">
    <location>
        <begin position="311"/>
        <end position="334"/>
    </location>
</feature>
<dbReference type="InterPro" id="IPR050250">
    <property type="entry name" value="Macrolide_Exporter_MacB"/>
</dbReference>
<comment type="subcellular location">
    <subcellularLocation>
        <location evidence="1">Cell membrane</location>
        <topology evidence="1">Multi-pass membrane protein</topology>
    </subcellularLocation>
</comment>
<comment type="caution">
    <text evidence="9">The sequence shown here is derived from an EMBL/GenBank/DDBJ whole genome shotgun (WGS) entry which is preliminary data.</text>
</comment>
<accession>A0ABU7V1E6</accession>